<protein>
    <submittedName>
        <fullName evidence="2">Ribosomal-protein-alanine N-acetyltransferase</fullName>
        <ecNumber evidence="2">2.3.1.267</ecNumber>
    </submittedName>
</protein>
<dbReference type="Pfam" id="PF13302">
    <property type="entry name" value="Acetyltransf_3"/>
    <property type="match status" value="1"/>
</dbReference>
<keyword evidence="2" id="KW-0808">Transferase</keyword>
<evidence type="ECO:0000259" key="1">
    <source>
        <dbReference type="PROSITE" id="PS51186"/>
    </source>
</evidence>
<evidence type="ECO:0000313" key="3">
    <source>
        <dbReference type="Proteomes" id="UP000572540"/>
    </source>
</evidence>
<dbReference type="GO" id="GO:1990189">
    <property type="term" value="F:protein N-terminal-serine acetyltransferase activity"/>
    <property type="evidence" value="ECO:0007669"/>
    <property type="project" value="TreeGrafter"/>
</dbReference>
<dbReference type="InterPro" id="IPR051908">
    <property type="entry name" value="Ribosomal_N-acetyltransferase"/>
</dbReference>
<dbReference type="Gene3D" id="3.40.630.30">
    <property type="match status" value="1"/>
</dbReference>
<dbReference type="InterPro" id="IPR000182">
    <property type="entry name" value="GNAT_dom"/>
</dbReference>
<proteinExistence type="predicted"/>
<dbReference type="PANTHER" id="PTHR43441">
    <property type="entry name" value="RIBOSOMAL-PROTEIN-SERINE ACETYLTRANSFERASE"/>
    <property type="match status" value="1"/>
</dbReference>
<evidence type="ECO:0000313" key="2">
    <source>
        <dbReference type="EMBL" id="NYH16777.1"/>
    </source>
</evidence>
<comment type="caution">
    <text evidence="2">The sequence shown here is derived from an EMBL/GenBank/DDBJ whole genome shotgun (WGS) entry which is preliminary data.</text>
</comment>
<dbReference type="GO" id="GO:0005737">
    <property type="term" value="C:cytoplasm"/>
    <property type="evidence" value="ECO:0007669"/>
    <property type="project" value="TreeGrafter"/>
</dbReference>
<reference evidence="2 3" key="1">
    <citation type="submission" date="2020-07" db="EMBL/GenBank/DDBJ databases">
        <title>Exploring microbial biodiversity for novel pathways involved in the catabolism of aromatic compounds derived from lignin.</title>
        <authorList>
            <person name="Elkins J."/>
        </authorList>
    </citation>
    <scope>NUCLEOTIDE SEQUENCE [LARGE SCALE GENOMIC DNA]</scope>
    <source>
        <strain evidence="2 3">H2C3B</strain>
    </source>
</reference>
<dbReference type="Proteomes" id="UP000572540">
    <property type="component" value="Unassembled WGS sequence"/>
</dbReference>
<keyword evidence="2" id="KW-0012">Acyltransferase</keyword>
<name>A0A7Z0B1V2_9BURK</name>
<feature type="domain" description="N-acetyltransferase" evidence="1">
    <location>
        <begin position="14"/>
        <end position="181"/>
    </location>
</feature>
<organism evidence="2 3">
    <name type="scientific">Paraburkholderia bryophila</name>
    <dbReference type="NCBI Taxonomy" id="420952"/>
    <lineage>
        <taxon>Bacteria</taxon>
        <taxon>Pseudomonadati</taxon>
        <taxon>Pseudomonadota</taxon>
        <taxon>Betaproteobacteria</taxon>
        <taxon>Burkholderiales</taxon>
        <taxon>Burkholderiaceae</taxon>
        <taxon>Paraburkholderia</taxon>
    </lineage>
</organism>
<gene>
    <name evidence="2" type="ORF">GGD41_004005</name>
</gene>
<dbReference type="PROSITE" id="PS51186">
    <property type="entry name" value="GNAT"/>
    <property type="match status" value="1"/>
</dbReference>
<dbReference type="GO" id="GO:0008999">
    <property type="term" value="F:protein-N-terminal-alanine acetyltransferase activity"/>
    <property type="evidence" value="ECO:0007669"/>
    <property type="project" value="UniProtKB-EC"/>
</dbReference>
<dbReference type="AlphaFoldDB" id="A0A7Z0B1V2"/>
<dbReference type="InterPro" id="IPR016181">
    <property type="entry name" value="Acyl_CoA_acyltransferase"/>
</dbReference>
<dbReference type="EC" id="2.3.1.267" evidence="2"/>
<accession>A0A7Z0B1V2</accession>
<dbReference type="SUPFAM" id="SSF55729">
    <property type="entry name" value="Acyl-CoA N-acyltransferases (Nat)"/>
    <property type="match status" value="1"/>
</dbReference>
<dbReference type="EMBL" id="JACCAU010000001">
    <property type="protein sequence ID" value="NYH16777.1"/>
    <property type="molecule type" value="Genomic_DNA"/>
</dbReference>
<sequence>MDQLDEKLIKTERLILLPLKANHAEKMFPGLSDVSSYDFTPDSPYQDVAALEERYRRLESRRSPDGREVWLNWVISSAATREFLGYVQFTVKPVEQRALVAYFVFAAHRRLGVASEAIRASQAEVVASFRLARVDAEIDTRNAASIALIEKLGFLRTRLVPHADEFKGAVSDEYHYSYTAPGGGGVGHQRETRR</sequence>
<dbReference type="RefSeq" id="WP_179713260.1">
    <property type="nucleotide sequence ID" value="NZ_JACCAU010000001.1"/>
</dbReference>
<dbReference type="PANTHER" id="PTHR43441:SF2">
    <property type="entry name" value="FAMILY ACETYLTRANSFERASE, PUTATIVE (AFU_ORTHOLOGUE AFUA_7G00850)-RELATED"/>
    <property type="match status" value="1"/>
</dbReference>